<proteinExistence type="predicted"/>
<organism evidence="1 2">
    <name type="scientific">Pseudomonas linyingensis</name>
    <dbReference type="NCBI Taxonomy" id="915471"/>
    <lineage>
        <taxon>Bacteria</taxon>
        <taxon>Pseudomonadati</taxon>
        <taxon>Pseudomonadota</taxon>
        <taxon>Gammaproteobacteria</taxon>
        <taxon>Pseudomonadales</taxon>
        <taxon>Pseudomonadaceae</taxon>
        <taxon>Pseudomonas</taxon>
    </lineage>
</organism>
<accession>A0A1H6TFT2</accession>
<dbReference type="InterPro" id="IPR002347">
    <property type="entry name" value="SDR_fam"/>
</dbReference>
<dbReference type="PANTHER" id="PTHR45458">
    <property type="entry name" value="SHORT-CHAIN DEHYDROGENASE/REDUCTASE SDR"/>
    <property type="match status" value="1"/>
</dbReference>
<reference evidence="2" key="1">
    <citation type="submission" date="2016-10" db="EMBL/GenBank/DDBJ databases">
        <authorList>
            <person name="Varghese N."/>
            <person name="Submissions S."/>
        </authorList>
    </citation>
    <scope>NUCLEOTIDE SEQUENCE [LARGE SCALE GENOMIC DNA]</scope>
    <source>
        <strain evidence="2">LMG 25967</strain>
    </source>
</reference>
<dbReference type="OrthoDB" id="5786478at2"/>
<dbReference type="InterPro" id="IPR020904">
    <property type="entry name" value="Sc_DH/Rdtase_CS"/>
</dbReference>
<dbReference type="EMBL" id="FNZE01000002">
    <property type="protein sequence ID" value="SEI78851.1"/>
    <property type="molecule type" value="Genomic_DNA"/>
</dbReference>
<dbReference type="GO" id="GO:0016616">
    <property type="term" value="F:oxidoreductase activity, acting on the CH-OH group of donors, NAD or NADP as acceptor"/>
    <property type="evidence" value="ECO:0007669"/>
    <property type="project" value="TreeGrafter"/>
</dbReference>
<dbReference type="InterPro" id="IPR052184">
    <property type="entry name" value="SDR_enzymes"/>
</dbReference>
<keyword evidence="2" id="KW-1185">Reference proteome</keyword>
<dbReference type="Gene3D" id="3.40.50.720">
    <property type="entry name" value="NAD(P)-binding Rossmann-like Domain"/>
    <property type="match status" value="1"/>
</dbReference>
<evidence type="ECO:0000313" key="2">
    <source>
        <dbReference type="Proteomes" id="UP000242930"/>
    </source>
</evidence>
<dbReference type="InterPro" id="IPR036291">
    <property type="entry name" value="NAD(P)-bd_dom_sf"/>
</dbReference>
<evidence type="ECO:0000313" key="1">
    <source>
        <dbReference type="EMBL" id="SEI78851.1"/>
    </source>
</evidence>
<dbReference type="Proteomes" id="UP000242930">
    <property type="component" value="Unassembled WGS sequence"/>
</dbReference>
<protein>
    <submittedName>
        <fullName evidence="1">Short-chain dehydrogenase</fullName>
    </submittedName>
</protein>
<dbReference type="PANTHER" id="PTHR45458:SF1">
    <property type="entry name" value="SHORT CHAIN DEHYDROGENASE"/>
    <property type="match status" value="1"/>
</dbReference>
<name>A0A1H6TFT2_9PSED</name>
<dbReference type="Pfam" id="PF00106">
    <property type="entry name" value="adh_short"/>
    <property type="match status" value="1"/>
</dbReference>
<sequence length="230" mass="23697">MLNVLIAGASRGIGLGLVRAWLERGARVFAVARNPAASAGLAALLAEHGARLQVIACDLNAQAAAADILAALGEQRLDRVLLNAGVYGPAAQDVSSAGEAEIGHLFLSNAIAPLRLARALRPQLNAGAVLGCTSSVMASLQLSLGAQMPLYAASKAALNSLLLSWAVQLGESRDFSLLALHPGWVQTDMGGAQAPLTVEQSVAGLVVVVEAAAGTRECRFVDYQGETLPW</sequence>
<dbReference type="RefSeq" id="WP_090306889.1">
    <property type="nucleotide sequence ID" value="NZ_FNZE01000002.1"/>
</dbReference>
<gene>
    <name evidence="1" type="ORF">SAMN05216201_102222</name>
</gene>
<dbReference type="SUPFAM" id="SSF51735">
    <property type="entry name" value="NAD(P)-binding Rossmann-fold domains"/>
    <property type="match status" value="1"/>
</dbReference>
<dbReference type="NCBIfam" id="NF006035">
    <property type="entry name" value="PRK08177.1"/>
    <property type="match status" value="1"/>
</dbReference>
<dbReference type="STRING" id="915471.SAMN05216201_102222"/>
<dbReference type="PROSITE" id="PS00061">
    <property type="entry name" value="ADH_SHORT"/>
    <property type="match status" value="1"/>
</dbReference>
<dbReference type="AlphaFoldDB" id="A0A1H6TFT2"/>
<dbReference type="PRINTS" id="PR00081">
    <property type="entry name" value="GDHRDH"/>
</dbReference>